<evidence type="ECO:0000256" key="4">
    <source>
        <dbReference type="ARBA" id="ARBA00021870"/>
    </source>
</evidence>
<dbReference type="GO" id="GO:0006935">
    <property type="term" value="P:chemotaxis"/>
    <property type="evidence" value="ECO:0007669"/>
    <property type="project" value="UniProtKB-KW"/>
</dbReference>
<evidence type="ECO:0000256" key="6">
    <source>
        <dbReference type="ARBA" id="ARBA00022500"/>
    </source>
</evidence>
<dbReference type="InterPro" id="IPR023087">
    <property type="entry name" value="Flg_Motor_Flig_C"/>
</dbReference>
<sequence length="351" mass="38011">MKTSTALAQFTESKAMLHGRPLTGRQKVAVLCMAVGTEFAAKITTGLSNDEAEMISYEIAQLDRIPQDLMEVVLAEWLESTLGIASLTTGGLEYAREVLEKAYGKSRADGILRRITSQLADTAGLHRLRKADPQQLATTLRGEHPQTVALVLAHLDAPHTAAILREMPTAFGGEVLYRMARMEKVSPEMLQLIERALSSDADLSFSQGMSAAGGPAAVASVLNLVSGTLEKELLEGVSERDTMLCEQIKNLMFVFEDLVTLDDKSLQRLLREVEAKQLALALKAASDELKGKILGAMSQRAVAALKEEMEFMGPVKMRDVEAAQSAIVSQVRKLEETGEIVLSAGSDDVLV</sequence>
<keyword evidence="6" id="KW-0145">Chemotaxis</keyword>
<dbReference type="RefSeq" id="WP_284349817.1">
    <property type="nucleotide sequence ID" value="NZ_BRXS01000003.1"/>
</dbReference>
<name>A0AA37VAE6_9BACT</name>
<evidence type="ECO:0000256" key="8">
    <source>
        <dbReference type="ARBA" id="ARBA00023136"/>
    </source>
</evidence>
<dbReference type="PANTHER" id="PTHR30534">
    <property type="entry name" value="FLAGELLAR MOTOR SWITCH PROTEIN FLIG"/>
    <property type="match status" value="1"/>
</dbReference>
<accession>A0AA37VAE6</accession>
<evidence type="ECO:0000313" key="14">
    <source>
        <dbReference type="Proteomes" id="UP001161325"/>
    </source>
</evidence>
<keyword evidence="9" id="KW-0975">Bacterial flagellum</keyword>
<dbReference type="InterPro" id="IPR028263">
    <property type="entry name" value="FliG_N"/>
</dbReference>
<evidence type="ECO:0000259" key="11">
    <source>
        <dbReference type="Pfam" id="PF14841"/>
    </source>
</evidence>
<evidence type="ECO:0000256" key="7">
    <source>
        <dbReference type="ARBA" id="ARBA00022779"/>
    </source>
</evidence>
<dbReference type="GO" id="GO:0071973">
    <property type="term" value="P:bacterial-type flagellum-dependent cell motility"/>
    <property type="evidence" value="ECO:0007669"/>
    <property type="project" value="InterPro"/>
</dbReference>
<dbReference type="Gene3D" id="1.10.220.30">
    <property type="match status" value="3"/>
</dbReference>
<dbReference type="PIRSF" id="PIRSF003161">
    <property type="entry name" value="FliG"/>
    <property type="match status" value="1"/>
</dbReference>
<feature type="domain" description="Flagellar motor switch protein FliG C-terminal" evidence="10">
    <location>
        <begin position="237"/>
        <end position="342"/>
    </location>
</feature>
<comment type="subcellular location">
    <subcellularLocation>
        <location evidence="1">Bacterial flagellum basal body</location>
    </subcellularLocation>
    <subcellularLocation>
        <location evidence="2">Cell membrane</location>
        <topology evidence="2">Peripheral membrane protein</topology>
        <orientation evidence="2">Cytoplasmic side</orientation>
    </subcellularLocation>
</comment>
<evidence type="ECO:0000256" key="5">
    <source>
        <dbReference type="ARBA" id="ARBA00022475"/>
    </source>
</evidence>
<dbReference type="Pfam" id="PF14842">
    <property type="entry name" value="FliG_N"/>
    <property type="match status" value="1"/>
</dbReference>
<dbReference type="NCBIfam" id="TIGR00207">
    <property type="entry name" value="fliG"/>
    <property type="match status" value="1"/>
</dbReference>
<evidence type="ECO:0000259" key="12">
    <source>
        <dbReference type="Pfam" id="PF14842"/>
    </source>
</evidence>
<dbReference type="Proteomes" id="UP001161325">
    <property type="component" value="Unassembled WGS sequence"/>
</dbReference>
<evidence type="ECO:0000313" key="13">
    <source>
        <dbReference type="EMBL" id="GLC25363.1"/>
    </source>
</evidence>
<dbReference type="GO" id="GO:0005886">
    <property type="term" value="C:plasma membrane"/>
    <property type="evidence" value="ECO:0007669"/>
    <property type="project" value="UniProtKB-SubCell"/>
</dbReference>
<gene>
    <name evidence="13" type="primary">fliG</name>
    <name evidence="13" type="ORF">rosag_18760</name>
</gene>
<dbReference type="InterPro" id="IPR032779">
    <property type="entry name" value="FliG_M"/>
</dbReference>
<dbReference type="GO" id="GO:0003774">
    <property type="term" value="F:cytoskeletal motor activity"/>
    <property type="evidence" value="ECO:0007669"/>
    <property type="project" value="InterPro"/>
</dbReference>
<dbReference type="PANTHER" id="PTHR30534:SF0">
    <property type="entry name" value="FLAGELLAR MOTOR SWITCH PROTEIN FLIG"/>
    <property type="match status" value="1"/>
</dbReference>
<organism evidence="13 14">
    <name type="scientific">Roseisolibacter agri</name>
    <dbReference type="NCBI Taxonomy" id="2014610"/>
    <lineage>
        <taxon>Bacteria</taxon>
        <taxon>Pseudomonadati</taxon>
        <taxon>Gemmatimonadota</taxon>
        <taxon>Gemmatimonadia</taxon>
        <taxon>Gemmatimonadales</taxon>
        <taxon>Gemmatimonadaceae</taxon>
        <taxon>Roseisolibacter</taxon>
    </lineage>
</organism>
<keyword evidence="13" id="KW-0969">Cilium</keyword>
<evidence type="ECO:0000256" key="9">
    <source>
        <dbReference type="ARBA" id="ARBA00023143"/>
    </source>
</evidence>
<comment type="similarity">
    <text evidence="3">Belongs to the FliG family.</text>
</comment>
<comment type="caution">
    <text evidence="13">The sequence shown here is derived from an EMBL/GenBank/DDBJ whole genome shotgun (WGS) entry which is preliminary data.</text>
</comment>
<keyword evidence="14" id="KW-1185">Reference proteome</keyword>
<dbReference type="PRINTS" id="PR00954">
    <property type="entry name" value="FLGMOTORFLIG"/>
</dbReference>
<keyword evidence="13" id="KW-0282">Flagellum</keyword>
<evidence type="ECO:0000256" key="3">
    <source>
        <dbReference type="ARBA" id="ARBA00010299"/>
    </source>
</evidence>
<feature type="domain" description="Flagellar motor switch protein FliG middle" evidence="11">
    <location>
        <begin position="133"/>
        <end position="201"/>
    </location>
</feature>
<dbReference type="EMBL" id="BRXS01000003">
    <property type="protein sequence ID" value="GLC25363.1"/>
    <property type="molecule type" value="Genomic_DNA"/>
</dbReference>
<dbReference type="Pfam" id="PF01706">
    <property type="entry name" value="FliG_C"/>
    <property type="match status" value="1"/>
</dbReference>
<keyword evidence="8" id="KW-0472">Membrane</keyword>
<protein>
    <recommendedName>
        <fullName evidence="4">Flagellar motor switch protein FliG</fullName>
    </recommendedName>
</protein>
<evidence type="ECO:0000256" key="2">
    <source>
        <dbReference type="ARBA" id="ARBA00004413"/>
    </source>
</evidence>
<dbReference type="AlphaFoldDB" id="A0AA37VAE6"/>
<keyword evidence="7" id="KW-0283">Flagellar rotation</keyword>
<evidence type="ECO:0000259" key="10">
    <source>
        <dbReference type="Pfam" id="PF01706"/>
    </source>
</evidence>
<evidence type="ECO:0000256" key="1">
    <source>
        <dbReference type="ARBA" id="ARBA00004117"/>
    </source>
</evidence>
<dbReference type="SUPFAM" id="SSF48029">
    <property type="entry name" value="FliG"/>
    <property type="match status" value="2"/>
</dbReference>
<dbReference type="InterPro" id="IPR000090">
    <property type="entry name" value="Flg_Motor_Flig"/>
</dbReference>
<dbReference type="GO" id="GO:0009425">
    <property type="term" value="C:bacterial-type flagellum basal body"/>
    <property type="evidence" value="ECO:0007669"/>
    <property type="project" value="UniProtKB-SubCell"/>
</dbReference>
<keyword evidence="5" id="KW-1003">Cell membrane</keyword>
<dbReference type="Pfam" id="PF14841">
    <property type="entry name" value="FliG_M"/>
    <property type="match status" value="1"/>
</dbReference>
<reference evidence="13" key="1">
    <citation type="submission" date="2022-08" db="EMBL/GenBank/DDBJ databases">
        <title>Draft genome sequencing of Roseisolibacter agri AW1220.</title>
        <authorList>
            <person name="Tobiishi Y."/>
            <person name="Tonouchi A."/>
        </authorList>
    </citation>
    <scope>NUCLEOTIDE SEQUENCE</scope>
    <source>
        <strain evidence="13">AW1220</strain>
    </source>
</reference>
<keyword evidence="13" id="KW-0966">Cell projection</keyword>
<feature type="domain" description="Flagellar motor switch protein FliG N-terminal" evidence="12">
    <location>
        <begin position="22"/>
        <end position="120"/>
    </location>
</feature>
<proteinExistence type="inferred from homology"/>
<dbReference type="InterPro" id="IPR011002">
    <property type="entry name" value="FliG_a-hlx"/>
</dbReference>